<keyword evidence="7" id="KW-1015">Disulfide bond</keyword>
<dbReference type="EMBL" id="OU015569">
    <property type="protein sequence ID" value="CAG5097044.1"/>
    <property type="molecule type" value="Genomic_DNA"/>
</dbReference>
<keyword evidence="8" id="KW-0378">Hydrolase</keyword>
<evidence type="ECO:0000256" key="8">
    <source>
        <dbReference type="RuleBase" id="RU363034"/>
    </source>
</evidence>
<dbReference type="SUPFAM" id="SSF50494">
    <property type="entry name" value="Trypsin-like serine proteases"/>
    <property type="match status" value="1"/>
</dbReference>
<keyword evidence="6" id="KW-0106">Calcium</keyword>
<feature type="signal peptide" evidence="9">
    <location>
        <begin position="1"/>
        <end position="16"/>
    </location>
</feature>
<dbReference type="InterPro" id="IPR001314">
    <property type="entry name" value="Peptidase_S1A"/>
</dbReference>
<reference evidence="11 12" key="1">
    <citation type="submission" date="2021-04" db="EMBL/GenBank/DDBJ databases">
        <authorList>
            <person name="Bliznina A."/>
        </authorList>
    </citation>
    <scope>NUCLEOTIDE SEQUENCE [LARGE SCALE GENOMIC DNA]</scope>
</reference>
<dbReference type="InterPro" id="IPR009003">
    <property type="entry name" value="Peptidase_S1_PA"/>
</dbReference>
<feature type="domain" description="Peptidase S1" evidence="10">
    <location>
        <begin position="179"/>
        <end position="437"/>
    </location>
</feature>
<dbReference type="PROSITE" id="PS50240">
    <property type="entry name" value="TRYPSIN_DOM"/>
    <property type="match status" value="1"/>
</dbReference>
<name>A0ABN7SG73_OIKDI</name>
<evidence type="ECO:0000256" key="3">
    <source>
        <dbReference type="ARBA" id="ARBA00017161"/>
    </source>
</evidence>
<evidence type="ECO:0000256" key="2">
    <source>
        <dbReference type="ARBA" id="ARBA00012050"/>
    </source>
</evidence>
<organism evidence="11 12">
    <name type="scientific">Oikopleura dioica</name>
    <name type="common">Tunicate</name>
    <dbReference type="NCBI Taxonomy" id="34765"/>
    <lineage>
        <taxon>Eukaryota</taxon>
        <taxon>Metazoa</taxon>
        <taxon>Chordata</taxon>
        <taxon>Tunicata</taxon>
        <taxon>Appendicularia</taxon>
        <taxon>Copelata</taxon>
        <taxon>Oikopleuridae</taxon>
        <taxon>Oikopleura</taxon>
    </lineage>
</organism>
<evidence type="ECO:0000259" key="10">
    <source>
        <dbReference type="PROSITE" id="PS50240"/>
    </source>
</evidence>
<proteinExistence type="predicted"/>
<keyword evidence="12" id="KW-1185">Reference proteome</keyword>
<comment type="catalytic activity">
    <reaction evidence="1">
        <text>Preferential cleavage: Arg-|-Xaa, Lys-|-Xaa.</text>
        <dbReference type="EC" id="3.4.21.10"/>
    </reaction>
</comment>
<evidence type="ECO:0000256" key="5">
    <source>
        <dbReference type="ARBA" id="ARBA00022825"/>
    </source>
</evidence>
<evidence type="ECO:0000256" key="6">
    <source>
        <dbReference type="ARBA" id="ARBA00022837"/>
    </source>
</evidence>
<evidence type="ECO:0000256" key="9">
    <source>
        <dbReference type="SAM" id="SignalP"/>
    </source>
</evidence>
<gene>
    <name evidence="11" type="ORF">OKIOD_LOCUS6464</name>
</gene>
<dbReference type="InterPro" id="IPR033116">
    <property type="entry name" value="TRYPSIN_SER"/>
</dbReference>
<dbReference type="PROSITE" id="PS00134">
    <property type="entry name" value="TRYPSIN_HIS"/>
    <property type="match status" value="1"/>
</dbReference>
<evidence type="ECO:0000256" key="1">
    <source>
        <dbReference type="ARBA" id="ARBA00001656"/>
    </source>
</evidence>
<evidence type="ECO:0000256" key="4">
    <source>
        <dbReference type="ARBA" id="ARBA00022670"/>
    </source>
</evidence>
<dbReference type="Gene3D" id="2.40.10.10">
    <property type="entry name" value="Trypsin-like serine proteases"/>
    <property type="match status" value="1"/>
</dbReference>
<feature type="chain" id="PRO_5046726349" description="Acrosin" evidence="9">
    <location>
        <begin position="17"/>
        <end position="739"/>
    </location>
</feature>
<dbReference type="Proteomes" id="UP001158576">
    <property type="component" value="Chromosome XSR"/>
</dbReference>
<evidence type="ECO:0000256" key="7">
    <source>
        <dbReference type="ARBA" id="ARBA00023157"/>
    </source>
</evidence>
<dbReference type="EC" id="3.4.21.10" evidence="2"/>
<protein>
    <recommendedName>
        <fullName evidence="3">Acrosin</fullName>
        <ecNumber evidence="2">3.4.21.10</ecNumber>
    </recommendedName>
</protein>
<dbReference type="PRINTS" id="PR00722">
    <property type="entry name" value="CHYMOTRYPSIN"/>
</dbReference>
<accession>A0ABN7SG73</accession>
<dbReference type="Pfam" id="PF00089">
    <property type="entry name" value="Trypsin"/>
    <property type="match status" value="1"/>
</dbReference>
<dbReference type="Gene3D" id="2.10.25.10">
    <property type="entry name" value="Laminin"/>
    <property type="match status" value="1"/>
</dbReference>
<dbReference type="PANTHER" id="PTHR24252:SF8">
    <property type="entry name" value="ACROSIN"/>
    <property type="match status" value="1"/>
</dbReference>
<dbReference type="PROSITE" id="PS01187">
    <property type="entry name" value="EGF_CA"/>
    <property type="match status" value="1"/>
</dbReference>
<keyword evidence="4 8" id="KW-0645">Protease</keyword>
<dbReference type="InterPro" id="IPR043504">
    <property type="entry name" value="Peptidase_S1_PA_chymotrypsin"/>
</dbReference>
<keyword evidence="9" id="KW-0732">Signal</keyword>
<keyword evidence="5 8" id="KW-0720">Serine protease</keyword>
<dbReference type="InterPro" id="IPR018097">
    <property type="entry name" value="EGF_Ca-bd_CS"/>
</dbReference>
<dbReference type="InterPro" id="IPR018114">
    <property type="entry name" value="TRYPSIN_HIS"/>
</dbReference>
<evidence type="ECO:0000313" key="12">
    <source>
        <dbReference type="Proteomes" id="UP001158576"/>
    </source>
</evidence>
<dbReference type="PROSITE" id="PS00135">
    <property type="entry name" value="TRYPSIN_SER"/>
    <property type="match status" value="1"/>
</dbReference>
<sequence>MEKRLFLLCLAGSAAAQTCSDNADRSVCYKLKNMGLCSAYGSECKYTCGLCYSSSRTSAAPASTSSSEPCGSSDMRRLKCEQRCIKTNEKAQCACHTGFKLSGSNRCIDENECLDSTKMAQCDDLDLKCQNYYGGFFCANKESCGFDEMKRYHRDGCCKIDNDETCGQQGLIGAGSGRILGGSDASRGQWPWLVWIKYENNDGLGPRLCGGSLISNQWVLTAAHCVISVTKGDRFKTCDGCLEMNAGVYNTGLSYSDEMHRVPLVPKKIVVHDNYKGEGLFNDIALVQIDPVDIVSSDYVKPICLPKFEEPVAGTKCFIAGWGQTLNDTQSAVLQDAPITISDIDACKANYDVKGHLQSRVRVEDHICGKESNLDQIEFIYKDACQGDSGGPLMCQRCESCNWYVAGVVSFGDDCGKWDGVYTKVSRYEDWIRRNMLLPVLKKDKVQGLSCHACCEFIEISGDSLQKDRQGIYRIDFGIGKVAKRKVYKQLYQKPEDTNYLWFLSNEQYNIWFVNKKVGEPSGGILSADPAACPANSRKNQWKIYDESSGKGYWRRPEPEFEVKCVDNPFEWSTWSACSKIAQKSGLTTSLSENDPCLGTQTRTRNSQQSEQEEVQSRSCLLKARGCCCKEFSMKAKNSAESAMIWSRIEDDFSNNARFKAIVGGNEIFLIHSSRFSGPKWLVTPTLSGNSAYAFQAIEEANKFCPYHKEIYRLATSGKYVETEYEYKCTEGKISQLYL</sequence>
<dbReference type="InterPro" id="IPR001254">
    <property type="entry name" value="Trypsin_dom"/>
</dbReference>
<dbReference type="PANTHER" id="PTHR24252">
    <property type="entry name" value="ACROSIN-RELATED"/>
    <property type="match status" value="1"/>
</dbReference>
<dbReference type="CDD" id="cd00190">
    <property type="entry name" value="Tryp_SPc"/>
    <property type="match status" value="1"/>
</dbReference>
<evidence type="ECO:0000313" key="11">
    <source>
        <dbReference type="EMBL" id="CAG5097044.1"/>
    </source>
</evidence>
<dbReference type="SMART" id="SM00020">
    <property type="entry name" value="Tryp_SPc"/>
    <property type="match status" value="1"/>
</dbReference>